<dbReference type="EMBL" id="CP136893">
    <property type="protein sequence ID" value="WOL03476.1"/>
    <property type="molecule type" value="Genomic_DNA"/>
</dbReference>
<keyword evidence="2" id="KW-1185">Reference proteome</keyword>
<evidence type="ECO:0000313" key="1">
    <source>
        <dbReference type="EMBL" id="WOL03476.1"/>
    </source>
</evidence>
<organism evidence="1 2">
    <name type="scientific">Canna indica</name>
    <name type="common">Indian-shot</name>
    <dbReference type="NCBI Taxonomy" id="4628"/>
    <lineage>
        <taxon>Eukaryota</taxon>
        <taxon>Viridiplantae</taxon>
        <taxon>Streptophyta</taxon>
        <taxon>Embryophyta</taxon>
        <taxon>Tracheophyta</taxon>
        <taxon>Spermatophyta</taxon>
        <taxon>Magnoliopsida</taxon>
        <taxon>Liliopsida</taxon>
        <taxon>Zingiberales</taxon>
        <taxon>Cannaceae</taxon>
        <taxon>Canna</taxon>
    </lineage>
</organism>
<dbReference type="AlphaFoldDB" id="A0AAQ3KD33"/>
<proteinExistence type="predicted"/>
<name>A0AAQ3KD33_9LILI</name>
<reference evidence="1 2" key="1">
    <citation type="submission" date="2023-10" db="EMBL/GenBank/DDBJ databases">
        <title>Chromosome-scale genome assembly provides insights into flower coloration mechanisms of Canna indica.</title>
        <authorList>
            <person name="Li C."/>
        </authorList>
    </citation>
    <scope>NUCLEOTIDE SEQUENCE [LARGE SCALE GENOMIC DNA]</scope>
    <source>
        <tissue evidence="1">Flower</tissue>
    </source>
</reference>
<gene>
    <name evidence="1" type="ORF">Cni_G12196</name>
</gene>
<protein>
    <submittedName>
        <fullName evidence="1">Uncharacterized protein</fullName>
    </submittedName>
</protein>
<accession>A0AAQ3KD33</accession>
<dbReference type="Proteomes" id="UP001327560">
    <property type="component" value="Chromosome 4"/>
</dbReference>
<evidence type="ECO:0000313" key="2">
    <source>
        <dbReference type="Proteomes" id="UP001327560"/>
    </source>
</evidence>
<sequence>MPVGTHGTADGRIILTPSLMSSQQATITIAIGAVCNSLFRRTIVLTTDSDRPCRNLGNFAALLFYMQCHAPNIDA</sequence>